<feature type="binding site" evidence="11">
    <location>
        <position position="79"/>
    </location>
    <ligand>
        <name>Zn(2+)</name>
        <dbReference type="ChEBI" id="CHEBI:29105"/>
    </ligand>
</feature>
<evidence type="ECO:0000256" key="5">
    <source>
        <dbReference type="ARBA" id="ARBA00022491"/>
    </source>
</evidence>
<dbReference type="CDD" id="cd07153">
    <property type="entry name" value="Fur_like"/>
    <property type="match status" value="1"/>
</dbReference>
<keyword evidence="6 11" id="KW-0479">Metal-binding</keyword>
<sequence length="120" mass="13638">MARASTTQHEICELLQTHHILSAVDILEKLNHGGKKHNKTTIYRSLEKMLENGTICRHSFETDTLYYELRHAHHDHLICEQCGKVEIAQCAFKAPVTLNGFSITHHHLTLYGLCSTCKTA</sequence>
<keyword evidence="8" id="KW-0805">Transcription regulation</keyword>
<evidence type="ECO:0000256" key="8">
    <source>
        <dbReference type="ARBA" id="ARBA00023015"/>
    </source>
</evidence>
<feature type="binding site" evidence="12">
    <location>
        <position position="75"/>
    </location>
    <ligand>
        <name>Fe cation</name>
        <dbReference type="ChEBI" id="CHEBI:24875"/>
    </ligand>
</feature>
<comment type="caution">
    <text evidence="13">The sequence shown here is derived from an EMBL/GenBank/DDBJ whole genome shotgun (WGS) entry which is preliminary data.</text>
</comment>
<dbReference type="AlphaFoldDB" id="A0A317JNC6"/>
<feature type="binding site" evidence="11">
    <location>
        <position position="117"/>
    </location>
    <ligand>
        <name>Zn(2+)</name>
        <dbReference type="ChEBI" id="CHEBI:29105"/>
    </ligand>
</feature>
<comment type="similarity">
    <text evidence="2">Belongs to the Fur family.</text>
</comment>
<accession>A0A317JNC6</accession>
<proteinExistence type="inferred from homology"/>
<keyword evidence="9" id="KW-0238">DNA-binding</keyword>
<dbReference type="EMBL" id="PSRQ01000042">
    <property type="protein sequence ID" value="PWU23244.1"/>
    <property type="molecule type" value="Genomic_DNA"/>
</dbReference>
<dbReference type="InterPro" id="IPR036390">
    <property type="entry name" value="WH_DNA-bd_sf"/>
</dbReference>
<dbReference type="InterPro" id="IPR002481">
    <property type="entry name" value="FUR"/>
</dbReference>
<dbReference type="Gene3D" id="3.30.1490.190">
    <property type="match status" value="1"/>
</dbReference>
<comment type="cofactor">
    <cofactor evidence="11">
        <name>Zn(2+)</name>
        <dbReference type="ChEBI" id="CHEBI:29105"/>
    </cofactor>
    <text evidence="11">Binds 1 zinc ion per subunit.</text>
</comment>
<evidence type="ECO:0008006" key="15">
    <source>
        <dbReference type="Google" id="ProtNLM"/>
    </source>
</evidence>
<evidence type="ECO:0000256" key="10">
    <source>
        <dbReference type="ARBA" id="ARBA00023163"/>
    </source>
</evidence>
<evidence type="ECO:0000256" key="9">
    <source>
        <dbReference type="ARBA" id="ARBA00023125"/>
    </source>
</evidence>
<dbReference type="GO" id="GO:0045892">
    <property type="term" value="P:negative regulation of DNA-templated transcription"/>
    <property type="evidence" value="ECO:0007669"/>
    <property type="project" value="TreeGrafter"/>
</dbReference>
<comment type="subcellular location">
    <subcellularLocation>
        <location evidence="1">Cytoplasm</location>
    </subcellularLocation>
</comment>
<name>A0A317JNC6_9BACT</name>
<dbReference type="SUPFAM" id="SSF46785">
    <property type="entry name" value="Winged helix' DNA-binding domain"/>
    <property type="match status" value="1"/>
</dbReference>
<dbReference type="InterPro" id="IPR043135">
    <property type="entry name" value="Fur_C"/>
</dbReference>
<evidence type="ECO:0000313" key="13">
    <source>
        <dbReference type="EMBL" id="PWU23244.1"/>
    </source>
</evidence>
<evidence type="ECO:0000256" key="2">
    <source>
        <dbReference type="ARBA" id="ARBA00007957"/>
    </source>
</evidence>
<evidence type="ECO:0000256" key="3">
    <source>
        <dbReference type="ARBA" id="ARBA00011738"/>
    </source>
</evidence>
<dbReference type="PANTHER" id="PTHR33202">
    <property type="entry name" value="ZINC UPTAKE REGULATION PROTEIN"/>
    <property type="match status" value="1"/>
</dbReference>
<comment type="cofactor">
    <cofactor evidence="12">
        <name>Mn(2+)</name>
        <dbReference type="ChEBI" id="CHEBI:29035"/>
    </cofactor>
    <cofactor evidence="12">
        <name>Fe(2+)</name>
        <dbReference type="ChEBI" id="CHEBI:29033"/>
    </cofactor>
    <text evidence="12">Binds 1 Mn(2+) or Fe(2+) ion per subunit.</text>
</comment>
<dbReference type="GO" id="GO:0000976">
    <property type="term" value="F:transcription cis-regulatory region binding"/>
    <property type="evidence" value="ECO:0007669"/>
    <property type="project" value="TreeGrafter"/>
</dbReference>
<gene>
    <name evidence="13" type="ORF">C5B42_03710</name>
</gene>
<keyword evidence="12" id="KW-0408">Iron</keyword>
<evidence type="ECO:0000313" key="14">
    <source>
        <dbReference type="Proteomes" id="UP000246104"/>
    </source>
</evidence>
<feature type="binding site" evidence="12">
    <location>
        <position position="106"/>
    </location>
    <ligand>
        <name>Fe cation</name>
        <dbReference type="ChEBI" id="CHEBI:24875"/>
    </ligand>
</feature>
<dbReference type="GO" id="GO:1900376">
    <property type="term" value="P:regulation of secondary metabolite biosynthetic process"/>
    <property type="evidence" value="ECO:0007669"/>
    <property type="project" value="TreeGrafter"/>
</dbReference>
<evidence type="ECO:0000256" key="11">
    <source>
        <dbReference type="PIRSR" id="PIRSR602481-1"/>
    </source>
</evidence>
<evidence type="ECO:0000256" key="1">
    <source>
        <dbReference type="ARBA" id="ARBA00004496"/>
    </source>
</evidence>
<keyword evidence="5" id="KW-0678">Repressor</keyword>
<keyword evidence="10" id="KW-0804">Transcription</keyword>
<dbReference type="GO" id="GO:0005829">
    <property type="term" value="C:cytosol"/>
    <property type="evidence" value="ECO:0007669"/>
    <property type="project" value="TreeGrafter"/>
</dbReference>
<feature type="binding site" evidence="11">
    <location>
        <position position="114"/>
    </location>
    <ligand>
        <name>Zn(2+)</name>
        <dbReference type="ChEBI" id="CHEBI:29105"/>
    </ligand>
</feature>
<dbReference type="Proteomes" id="UP000246104">
    <property type="component" value="Unassembled WGS sequence"/>
</dbReference>
<dbReference type="Pfam" id="PF01475">
    <property type="entry name" value="FUR"/>
    <property type="match status" value="1"/>
</dbReference>
<reference evidence="13 14" key="1">
    <citation type="submission" date="2018-02" db="EMBL/GenBank/DDBJ databases">
        <title>Genomic Reconstructions from Amazon Rainforest and Pasture Soil Reveal Novel Insights into the Physiology of Candidate Phyla in Tropical Sites.</title>
        <authorList>
            <person name="Kroeger M.E."/>
            <person name="Delmont T."/>
            <person name="Eren A.M."/>
            <person name="Guo J."/>
            <person name="Meyer K.M."/>
            <person name="Khan K."/>
            <person name="Rodrigues J.L.M."/>
            <person name="Bohannan B.J.M."/>
            <person name="Tringe S."/>
            <person name="Borges C.D."/>
            <person name="Tiedje J."/>
            <person name="Tsai S.M."/>
            <person name="Nusslein K."/>
        </authorList>
    </citation>
    <scope>NUCLEOTIDE SEQUENCE [LARGE SCALE GENOMIC DNA]</scope>
    <source>
        <strain evidence="13">Amazon FNV 2010 28 9</strain>
    </source>
</reference>
<protein>
    <recommendedName>
        <fullName evidence="15">Transcriptional repressor</fullName>
    </recommendedName>
</protein>
<keyword evidence="7 11" id="KW-0862">Zinc</keyword>
<evidence type="ECO:0000256" key="6">
    <source>
        <dbReference type="ARBA" id="ARBA00022723"/>
    </source>
</evidence>
<feature type="binding site" evidence="12">
    <location>
        <position position="73"/>
    </location>
    <ligand>
        <name>Fe cation</name>
        <dbReference type="ChEBI" id="CHEBI:24875"/>
    </ligand>
</feature>
<comment type="subunit">
    <text evidence="3">Homodimer.</text>
</comment>
<evidence type="ECO:0000256" key="12">
    <source>
        <dbReference type="PIRSR" id="PIRSR602481-2"/>
    </source>
</evidence>
<evidence type="ECO:0000256" key="4">
    <source>
        <dbReference type="ARBA" id="ARBA00022490"/>
    </source>
</evidence>
<dbReference type="Gene3D" id="1.10.10.10">
    <property type="entry name" value="Winged helix-like DNA-binding domain superfamily/Winged helix DNA-binding domain"/>
    <property type="match status" value="1"/>
</dbReference>
<organism evidence="13 14">
    <name type="scientific">Candidatus Cerribacteria bacterium 'Amazon FNV 2010 28 9'</name>
    <dbReference type="NCBI Taxonomy" id="2081795"/>
    <lineage>
        <taxon>Bacteria</taxon>
        <taxon>Candidatus Cerribacteria</taxon>
    </lineage>
</organism>
<dbReference type="InterPro" id="IPR036388">
    <property type="entry name" value="WH-like_DNA-bd_sf"/>
</dbReference>
<keyword evidence="4" id="KW-0963">Cytoplasm</keyword>
<dbReference type="PANTHER" id="PTHR33202:SF2">
    <property type="entry name" value="FERRIC UPTAKE REGULATION PROTEIN"/>
    <property type="match status" value="1"/>
</dbReference>
<feature type="binding site" evidence="11">
    <location>
        <position position="82"/>
    </location>
    <ligand>
        <name>Zn(2+)</name>
        <dbReference type="ChEBI" id="CHEBI:29105"/>
    </ligand>
</feature>
<evidence type="ECO:0000256" key="7">
    <source>
        <dbReference type="ARBA" id="ARBA00022833"/>
    </source>
</evidence>
<dbReference type="GO" id="GO:0008270">
    <property type="term" value="F:zinc ion binding"/>
    <property type="evidence" value="ECO:0007669"/>
    <property type="project" value="TreeGrafter"/>
</dbReference>
<dbReference type="GO" id="GO:0003700">
    <property type="term" value="F:DNA-binding transcription factor activity"/>
    <property type="evidence" value="ECO:0007669"/>
    <property type="project" value="InterPro"/>
</dbReference>